<evidence type="ECO:0000256" key="3">
    <source>
        <dbReference type="ARBA" id="ARBA00022676"/>
    </source>
</evidence>
<feature type="transmembrane region" description="Helical" evidence="8">
    <location>
        <begin position="501"/>
        <end position="518"/>
    </location>
</feature>
<keyword evidence="4" id="KW-0808">Transferase</keyword>
<feature type="transmembrane region" description="Helical" evidence="8">
    <location>
        <begin position="530"/>
        <end position="549"/>
    </location>
</feature>
<keyword evidence="2" id="KW-1003">Cell membrane</keyword>
<dbReference type="InterPro" id="IPR038731">
    <property type="entry name" value="RgtA/B/C-like"/>
</dbReference>
<feature type="transmembrane region" description="Helical" evidence="8">
    <location>
        <begin position="34"/>
        <end position="53"/>
    </location>
</feature>
<feature type="transmembrane region" description="Helical" evidence="8">
    <location>
        <begin position="99"/>
        <end position="118"/>
    </location>
</feature>
<evidence type="ECO:0000256" key="1">
    <source>
        <dbReference type="ARBA" id="ARBA00004651"/>
    </source>
</evidence>
<dbReference type="AlphaFoldDB" id="A0A5C6X7P6"/>
<evidence type="ECO:0000256" key="7">
    <source>
        <dbReference type="ARBA" id="ARBA00023136"/>
    </source>
</evidence>
<dbReference type="GO" id="GO:0005886">
    <property type="term" value="C:plasma membrane"/>
    <property type="evidence" value="ECO:0007669"/>
    <property type="project" value="UniProtKB-SubCell"/>
</dbReference>
<protein>
    <recommendedName>
        <fullName evidence="9">Glycosyltransferase RgtA/B/C/D-like domain-containing protein</fullName>
    </recommendedName>
</protein>
<dbReference type="RefSeq" id="WP_146974231.1">
    <property type="nucleotide sequence ID" value="NZ_VOSL01000044.1"/>
</dbReference>
<proteinExistence type="predicted"/>
<gene>
    <name evidence="10" type="ORF">FRC96_09355</name>
</gene>
<evidence type="ECO:0000256" key="5">
    <source>
        <dbReference type="ARBA" id="ARBA00022692"/>
    </source>
</evidence>
<feature type="transmembrane region" description="Helical" evidence="8">
    <location>
        <begin position="475"/>
        <end position="494"/>
    </location>
</feature>
<feature type="transmembrane region" description="Helical" evidence="8">
    <location>
        <begin position="341"/>
        <end position="374"/>
    </location>
</feature>
<sequence>MSESAPDATPARTWWRELDGFVQRPTDFLKTHGWVFLLAIAVVLPFVGSFGLWDPWETHYGEVGRQITERNDWISTWWGSHWVDSKGGTEGSYFYSKPILLMWMMAIGMELFGVNAFAVRLGVALIGALGIISVYAFGATVFKRRVGALMALVLASSPFWFMLGRQAQTDMPFVGMMTVGMCFFMMGAFGKDRDLPASKFSYALGLGWIGALTIPQISLVLIGLSRWRGPQNALMDALGDSVNLVVIVFGVIFILSALLIVAGLVWNHTRRKKIALVGVLLTWAPLFATLLGVLITSEDRPRALLGWFVWGPTQAALYASCVLGVLYLTLERPTVRRGRIYMLTFYAFIGLATLAKGLLGFMLPGAVLFLYILTTREWSLMKRVEFWRGVLVFIAVAFPWYAAMLIRHHPGFWNRFFVHDHFKRLTSGVHQLTTGSFEHFLRWLGYGLFPWVGFVPAAIARFFGGHKVRLNSDEGRASLMLLMWALVAFTLFTLSSTKFHHYIFPVVPALAMLVALAIDDLLDGDLPLGGALFGVGAVIAAVIAVEFVLDPQQIKNLFSYRYEREWNHEEWDPYFQTWLKPIVTLCVVGALGMGLARTERVRKVALGITGVGALAMAFFCLNIYMPTISSTMSQKQLWDRYYELCTEVEPPPGADTRKTYCEEPVIAYRLNWRGEVYHTQNLVIPIRSDEDWEKYKKEQTEGPIYAIMQNVRYRGEFQRKLPERWKGKACLVHNENLKFVLAKIPCAPDDPARVDATEKESDAER</sequence>
<evidence type="ECO:0000313" key="10">
    <source>
        <dbReference type="EMBL" id="TXD36280.1"/>
    </source>
</evidence>
<keyword evidence="6 8" id="KW-1133">Transmembrane helix</keyword>
<evidence type="ECO:0000313" key="11">
    <source>
        <dbReference type="Proteomes" id="UP000321046"/>
    </source>
</evidence>
<feature type="transmembrane region" description="Helical" evidence="8">
    <location>
        <begin position="307"/>
        <end position="329"/>
    </location>
</feature>
<feature type="transmembrane region" description="Helical" evidence="8">
    <location>
        <begin position="443"/>
        <end position="463"/>
    </location>
</feature>
<feature type="transmembrane region" description="Helical" evidence="8">
    <location>
        <begin position="202"/>
        <end position="224"/>
    </location>
</feature>
<name>A0A5C6X7P6_9DELT</name>
<keyword evidence="7 8" id="KW-0472">Membrane</keyword>
<dbReference type="OrthoDB" id="9775035at2"/>
<evidence type="ECO:0000256" key="4">
    <source>
        <dbReference type="ARBA" id="ARBA00022679"/>
    </source>
</evidence>
<dbReference type="InterPro" id="IPR050297">
    <property type="entry name" value="LipidA_mod_glycosyltrf_83"/>
</dbReference>
<feature type="domain" description="Glycosyltransferase RgtA/B/C/D-like" evidence="9">
    <location>
        <begin position="96"/>
        <end position="206"/>
    </location>
</feature>
<evidence type="ECO:0000256" key="2">
    <source>
        <dbReference type="ARBA" id="ARBA00022475"/>
    </source>
</evidence>
<evidence type="ECO:0000256" key="6">
    <source>
        <dbReference type="ARBA" id="ARBA00022989"/>
    </source>
</evidence>
<dbReference type="PANTHER" id="PTHR33908:SF11">
    <property type="entry name" value="MEMBRANE PROTEIN"/>
    <property type="match status" value="1"/>
</dbReference>
<dbReference type="EMBL" id="VOSL01000044">
    <property type="protein sequence ID" value="TXD36280.1"/>
    <property type="molecule type" value="Genomic_DNA"/>
</dbReference>
<reference evidence="10 11" key="1">
    <citation type="submission" date="2019-08" db="EMBL/GenBank/DDBJ databases">
        <title>Bradymonadales sp. TMQ2.</title>
        <authorList>
            <person name="Liang Q."/>
        </authorList>
    </citation>
    <scope>NUCLEOTIDE SEQUENCE [LARGE SCALE GENOMIC DNA]</scope>
    <source>
        <strain evidence="10 11">TMQ2</strain>
    </source>
</reference>
<dbReference type="Pfam" id="PF13231">
    <property type="entry name" value="PMT_2"/>
    <property type="match status" value="1"/>
</dbReference>
<dbReference type="Proteomes" id="UP000321046">
    <property type="component" value="Unassembled WGS sequence"/>
</dbReference>
<dbReference type="GO" id="GO:0016763">
    <property type="term" value="F:pentosyltransferase activity"/>
    <property type="evidence" value="ECO:0007669"/>
    <property type="project" value="TreeGrafter"/>
</dbReference>
<feature type="transmembrane region" description="Helical" evidence="8">
    <location>
        <begin position="604"/>
        <end position="625"/>
    </location>
</feature>
<evidence type="ECO:0000259" key="9">
    <source>
        <dbReference type="Pfam" id="PF13231"/>
    </source>
</evidence>
<dbReference type="GO" id="GO:0009103">
    <property type="term" value="P:lipopolysaccharide biosynthetic process"/>
    <property type="evidence" value="ECO:0007669"/>
    <property type="project" value="UniProtKB-ARBA"/>
</dbReference>
<feature type="transmembrane region" description="Helical" evidence="8">
    <location>
        <begin position="386"/>
        <end position="406"/>
    </location>
</feature>
<comment type="caution">
    <text evidence="10">The sequence shown here is derived from an EMBL/GenBank/DDBJ whole genome shotgun (WGS) entry which is preliminary data.</text>
</comment>
<feature type="transmembrane region" description="Helical" evidence="8">
    <location>
        <begin position="149"/>
        <end position="167"/>
    </location>
</feature>
<evidence type="ECO:0000256" key="8">
    <source>
        <dbReference type="SAM" id="Phobius"/>
    </source>
</evidence>
<feature type="transmembrane region" description="Helical" evidence="8">
    <location>
        <begin position="274"/>
        <end position="295"/>
    </location>
</feature>
<feature type="transmembrane region" description="Helical" evidence="8">
    <location>
        <begin position="244"/>
        <end position="267"/>
    </location>
</feature>
<feature type="transmembrane region" description="Helical" evidence="8">
    <location>
        <begin position="173"/>
        <end position="190"/>
    </location>
</feature>
<dbReference type="PANTHER" id="PTHR33908">
    <property type="entry name" value="MANNOSYLTRANSFERASE YKCB-RELATED"/>
    <property type="match status" value="1"/>
</dbReference>
<organism evidence="10 11">
    <name type="scientific">Lujinxingia vulgaris</name>
    <dbReference type="NCBI Taxonomy" id="2600176"/>
    <lineage>
        <taxon>Bacteria</taxon>
        <taxon>Deltaproteobacteria</taxon>
        <taxon>Bradymonadales</taxon>
        <taxon>Lujinxingiaceae</taxon>
        <taxon>Lujinxingia</taxon>
    </lineage>
</organism>
<keyword evidence="3" id="KW-0328">Glycosyltransferase</keyword>
<keyword evidence="5 8" id="KW-0812">Transmembrane</keyword>
<accession>A0A5C6X7P6</accession>
<feature type="transmembrane region" description="Helical" evidence="8">
    <location>
        <begin position="124"/>
        <end position="142"/>
    </location>
</feature>
<comment type="subcellular location">
    <subcellularLocation>
        <location evidence="1">Cell membrane</location>
        <topology evidence="1">Multi-pass membrane protein</topology>
    </subcellularLocation>
</comment>